<feature type="chain" id="PRO_5047304501" evidence="2">
    <location>
        <begin position="22"/>
        <end position="184"/>
    </location>
</feature>
<feature type="region of interest" description="Disordered" evidence="1">
    <location>
        <begin position="36"/>
        <end position="71"/>
    </location>
</feature>
<comment type="caution">
    <text evidence="3">The sequence shown here is derived from an EMBL/GenBank/DDBJ whole genome shotgun (WGS) entry which is preliminary data.</text>
</comment>
<dbReference type="EMBL" id="JBHSRS010000079">
    <property type="protein sequence ID" value="MFC6282623.1"/>
    <property type="molecule type" value="Genomic_DNA"/>
</dbReference>
<dbReference type="RefSeq" id="WP_371439324.1">
    <property type="nucleotide sequence ID" value="NZ_JBHSRS010000079.1"/>
</dbReference>
<dbReference type="PIRSF" id="PIRSF016481">
    <property type="entry name" value="Pilus_assembly_PilP"/>
    <property type="match status" value="1"/>
</dbReference>
<organism evidence="3 4">
    <name type="scientific">Polaromonas aquatica</name>
    <dbReference type="NCBI Taxonomy" id="332657"/>
    <lineage>
        <taxon>Bacteria</taxon>
        <taxon>Pseudomonadati</taxon>
        <taxon>Pseudomonadota</taxon>
        <taxon>Betaproteobacteria</taxon>
        <taxon>Burkholderiales</taxon>
        <taxon>Comamonadaceae</taxon>
        <taxon>Polaromonas</taxon>
    </lineage>
</organism>
<sequence length="184" mass="20203">MISCKQVSTRALLIGCLLGLAGCGASDEEQLQQWMTEQRNQTRPRVERLPEPTKFAPQPYTQEGSTEPFSSQKLAQALKRDSNQVTANAALIAPELARRKEPLEASPLDAVVMVGSLIKVGQPVALVRVDNLLYQVRVGNYLGQNYGRITKVSETGLTLREIVQDAAGEWIERAATLQLQEGSK</sequence>
<gene>
    <name evidence="3" type="ORF">ACFQND_15465</name>
</gene>
<evidence type="ECO:0000313" key="4">
    <source>
        <dbReference type="Proteomes" id="UP001596270"/>
    </source>
</evidence>
<keyword evidence="2" id="KW-0732">Signal</keyword>
<keyword evidence="4" id="KW-1185">Reference proteome</keyword>
<feature type="signal peptide" evidence="2">
    <location>
        <begin position="1"/>
        <end position="21"/>
    </location>
</feature>
<dbReference type="Pfam" id="PF04351">
    <property type="entry name" value="PilP"/>
    <property type="match status" value="1"/>
</dbReference>
<evidence type="ECO:0000256" key="2">
    <source>
        <dbReference type="SAM" id="SignalP"/>
    </source>
</evidence>
<evidence type="ECO:0000313" key="3">
    <source>
        <dbReference type="EMBL" id="MFC6282623.1"/>
    </source>
</evidence>
<name>A0ABW1U0W7_9BURK</name>
<dbReference type="InterPro" id="IPR007446">
    <property type="entry name" value="PilP"/>
</dbReference>
<accession>A0ABW1U0W7</accession>
<proteinExistence type="predicted"/>
<feature type="compositionally biased region" description="Polar residues" evidence="1">
    <location>
        <begin position="59"/>
        <end position="71"/>
    </location>
</feature>
<evidence type="ECO:0000256" key="1">
    <source>
        <dbReference type="SAM" id="MobiDB-lite"/>
    </source>
</evidence>
<dbReference type="Proteomes" id="UP001596270">
    <property type="component" value="Unassembled WGS sequence"/>
</dbReference>
<reference evidence="4" key="1">
    <citation type="journal article" date="2019" name="Int. J. Syst. Evol. Microbiol.">
        <title>The Global Catalogue of Microorganisms (GCM) 10K type strain sequencing project: providing services to taxonomists for standard genome sequencing and annotation.</title>
        <authorList>
            <consortium name="The Broad Institute Genomics Platform"/>
            <consortium name="The Broad Institute Genome Sequencing Center for Infectious Disease"/>
            <person name="Wu L."/>
            <person name="Ma J."/>
        </authorList>
    </citation>
    <scope>NUCLEOTIDE SEQUENCE [LARGE SCALE GENOMIC DNA]</scope>
    <source>
        <strain evidence="4">CCUG 39402</strain>
    </source>
</reference>
<dbReference type="PROSITE" id="PS51257">
    <property type="entry name" value="PROKAR_LIPOPROTEIN"/>
    <property type="match status" value="1"/>
</dbReference>
<protein>
    <submittedName>
        <fullName evidence="3">Pilus assembly protein PilP</fullName>
    </submittedName>
</protein>
<dbReference type="Gene3D" id="2.30.30.830">
    <property type="match status" value="1"/>
</dbReference>